<dbReference type="InterPro" id="IPR027417">
    <property type="entry name" value="P-loop_NTPase"/>
</dbReference>
<dbReference type="PROSITE" id="PS51206">
    <property type="entry name" value="SF3_HELICASE_1"/>
    <property type="match status" value="1"/>
</dbReference>
<dbReference type="NCBIfam" id="TIGR01613">
    <property type="entry name" value="primase_Cterm"/>
    <property type="match status" value="1"/>
</dbReference>
<dbReference type="GO" id="GO:0016817">
    <property type="term" value="F:hydrolase activity, acting on acid anhydrides"/>
    <property type="evidence" value="ECO:0007669"/>
    <property type="project" value="InterPro"/>
</dbReference>
<dbReference type="SMART" id="SM00885">
    <property type="entry name" value="D5_N"/>
    <property type="match status" value="1"/>
</dbReference>
<keyword evidence="1" id="KW-0547">Nucleotide-binding</keyword>
<evidence type="ECO:0000256" key="1">
    <source>
        <dbReference type="ARBA" id="ARBA00022741"/>
    </source>
</evidence>
<proteinExistence type="predicted"/>
<evidence type="ECO:0000259" key="4">
    <source>
        <dbReference type="PROSITE" id="PS51206"/>
    </source>
</evidence>
<dbReference type="InterPro" id="IPR045455">
    <property type="entry name" value="NrS-1_pol-like_helicase"/>
</dbReference>
<dbReference type="InterPro" id="IPR014015">
    <property type="entry name" value="Helicase_SF3_DNA-vir"/>
</dbReference>
<dbReference type="InterPro" id="IPR006500">
    <property type="entry name" value="Helicase_put_C_phage/plasmid"/>
</dbReference>
<dbReference type="GO" id="GO:0005524">
    <property type="term" value="F:ATP binding"/>
    <property type="evidence" value="ECO:0007669"/>
    <property type="project" value="UniProtKB-KW"/>
</dbReference>
<dbReference type="InterPro" id="IPR014819">
    <property type="entry name" value="PriCT_2"/>
</dbReference>
<dbReference type="Gene3D" id="3.40.50.300">
    <property type="entry name" value="P-loop containing nucleotide triphosphate hydrolases"/>
    <property type="match status" value="1"/>
</dbReference>
<dbReference type="EMBL" id="MN739474">
    <property type="protein sequence ID" value="QHT06760.1"/>
    <property type="molecule type" value="Genomic_DNA"/>
</dbReference>
<reference evidence="5" key="1">
    <citation type="journal article" date="2020" name="Nature">
        <title>Giant virus diversity and host interactions through global metagenomics.</title>
        <authorList>
            <person name="Schulz F."/>
            <person name="Roux S."/>
            <person name="Paez-Espino D."/>
            <person name="Jungbluth S."/>
            <person name="Walsh D.A."/>
            <person name="Denef V.J."/>
            <person name="McMahon K.D."/>
            <person name="Konstantinidis K.T."/>
            <person name="Eloe-Fadrosh E.A."/>
            <person name="Kyrpides N.C."/>
            <person name="Woyke T."/>
        </authorList>
    </citation>
    <scope>NUCLEOTIDE SEQUENCE</scope>
    <source>
        <strain evidence="5">GVMAG-M-3300021473-15</strain>
    </source>
</reference>
<dbReference type="Pfam" id="PF08707">
    <property type="entry name" value="PriCT_2"/>
    <property type="match status" value="1"/>
</dbReference>
<accession>A0A6C0CSB5</accession>
<name>A0A6C0CSB5_9ZZZZ</name>
<dbReference type="PANTHER" id="PTHR35372:SF2">
    <property type="entry name" value="SF3 HELICASE DOMAIN-CONTAINING PROTEIN"/>
    <property type="match status" value="1"/>
</dbReference>
<evidence type="ECO:0000313" key="5">
    <source>
        <dbReference type="EMBL" id="QHT06760.1"/>
    </source>
</evidence>
<dbReference type="PANTHER" id="PTHR35372">
    <property type="entry name" value="ATP BINDING PROTEIN-RELATED"/>
    <property type="match status" value="1"/>
</dbReference>
<keyword evidence="3" id="KW-0067">ATP-binding</keyword>
<sequence>MEYVPNWCPKYLDIRKEGAQIIYAKDVNNIGTKNYASAISHEQFVQYAESCNRQERNFYEYIIEDKPVKIYFDYDLKERIDGTALKAVQSSIIEHTIASLQKLYNVDNVTEDDFCIIDSSGIITKDGIESEKTSFHIVLCRKVCFENIQTLKLFYNYNFTGDKKNKEHQIINGLDKGVYRTGCFRMPGSTKRQQNRHLRILKPDEFSILDCLVTYVDTSEFRVLGKFKDHAEKKGIMDKIMEIQNTQQQISERELFVQCIHAMPEYYVNDYTNWINFGIKLFRAGADESIWLEFSKRSSKFNESESRTKWRSFMHKGEGSIASVFYEVQKFDAEIVHKLKQQSLQYLGKYCHEIAFGLARLYGNTHVYSKGMWYYFNSQRWLEDTEMTYISRTIMTKFQCNLDYELKKIHRYLTDYSGQKNAPDYLSHRTRLENLLSIKDKTQSGRIGNDWHVLKVAFDQPFFAEQLDTDRALIGFNNGVFDLHKNDTGRQPGSFRQAEPEDYMTMSVKYDYIEPVKIPKEDTKDFMNFCQQVFPDSDVFNYVFRFMSSCLAGFVNEEMIHFFTGLTNKQTGSNAKSTFVSLIIDVLGDYACAGHSSIITSKRESAQNANSAIMSLKAKRFVAFQEIDNENCINMPVIKGLTGNDFISGRQLYKSQETFLPHWKMVVCANKLPPVSSDDGGTRRRLMNVPFESKFVDDVHNPKWANMDNVYPIDYHLKTKLKRFRMPCMLKLMQEYVMYRREGLLYCARIQLHTLEYFKENDPLFKYIEKYIRPHENPESELPFKHILDRHANKFKDEDLLERFSEYFPTFKYKKNDRDRYVLLGMKIDEM</sequence>
<dbReference type="InterPro" id="IPR014818">
    <property type="entry name" value="Phage/plasmid_primase_P4_C"/>
</dbReference>
<feature type="domain" description="SF3 helicase" evidence="4">
    <location>
        <begin position="538"/>
        <end position="704"/>
    </location>
</feature>
<evidence type="ECO:0000256" key="3">
    <source>
        <dbReference type="ARBA" id="ARBA00022840"/>
    </source>
</evidence>
<keyword evidence="2" id="KW-0378">Hydrolase</keyword>
<evidence type="ECO:0000256" key="2">
    <source>
        <dbReference type="ARBA" id="ARBA00022801"/>
    </source>
</evidence>
<dbReference type="AlphaFoldDB" id="A0A6C0CSB5"/>
<dbReference type="Pfam" id="PF19263">
    <property type="entry name" value="DUF5906"/>
    <property type="match status" value="1"/>
</dbReference>
<organism evidence="5">
    <name type="scientific">viral metagenome</name>
    <dbReference type="NCBI Taxonomy" id="1070528"/>
    <lineage>
        <taxon>unclassified sequences</taxon>
        <taxon>metagenomes</taxon>
        <taxon>organismal metagenomes</taxon>
    </lineage>
</organism>
<dbReference type="InterPro" id="IPR051620">
    <property type="entry name" value="ORF904-like_C"/>
</dbReference>
<protein>
    <recommendedName>
        <fullName evidence="4">SF3 helicase domain-containing protein</fullName>
    </recommendedName>
</protein>
<dbReference type="Pfam" id="PF08706">
    <property type="entry name" value="D5_N"/>
    <property type="match status" value="1"/>
</dbReference>